<evidence type="ECO:0000313" key="3">
    <source>
        <dbReference type="EMBL" id="GCD12417.1"/>
    </source>
</evidence>
<feature type="domain" description="Glycosyltransferase subfamily 4-like N-terminal" evidence="2">
    <location>
        <begin position="19"/>
        <end position="168"/>
    </location>
</feature>
<dbReference type="Gene3D" id="3.40.50.2000">
    <property type="entry name" value="Glycogen Phosphorylase B"/>
    <property type="match status" value="2"/>
</dbReference>
<dbReference type="OrthoDB" id="9806653at2"/>
<protein>
    <recommendedName>
        <fullName evidence="5">Glycosyl transferase</fullName>
    </recommendedName>
</protein>
<dbReference type="PANTHER" id="PTHR12526">
    <property type="entry name" value="GLYCOSYLTRANSFERASE"/>
    <property type="match status" value="1"/>
</dbReference>
<dbReference type="EMBL" id="BHYK01000033">
    <property type="protein sequence ID" value="GCD12417.1"/>
    <property type="molecule type" value="Genomic_DNA"/>
</dbReference>
<evidence type="ECO:0008006" key="5">
    <source>
        <dbReference type="Google" id="ProtNLM"/>
    </source>
</evidence>
<reference evidence="3 4" key="1">
    <citation type="submission" date="2018-11" db="EMBL/GenBank/DDBJ databases">
        <title>Genome sequencing and assembly of Clostridium tagluense strain A121.</title>
        <authorList>
            <person name="Murakami T."/>
            <person name="Segawa T."/>
            <person name="Shcherbakova V.A."/>
            <person name="Mori H."/>
            <person name="Yoshimura Y."/>
        </authorList>
    </citation>
    <scope>NUCLEOTIDE SEQUENCE [LARGE SCALE GENOMIC DNA]</scope>
    <source>
        <strain evidence="3 4">A121</strain>
    </source>
</reference>
<evidence type="ECO:0000259" key="1">
    <source>
        <dbReference type="Pfam" id="PF00534"/>
    </source>
</evidence>
<dbReference type="GO" id="GO:0016757">
    <property type="term" value="F:glycosyltransferase activity"/>
    <property type="evidence" value="ECO:0007669"/>
    <property type="project" value="InterPro"/>
</dbReference>
<name>A0A401USA2_9CLOT</name>
<dbReference type="Proteomes" id="UP000287872">
    <property type="component" value="Unassembled WGS sequence"/>
</dbReference>
<dbReference type="SUPFAM" id="SSF53756">
    <property type="entry name" value="UDP-Glycosyltransferase/glycogen phosphorylase"/>
    <property type="match status" value="1"/>
</dbReference>
<dbReference type="Pfam" id="PF00534">
    <property type="entry name" value="Glycos_transf_1"/>
    <property type="match status" value="1"/>
</dbReference>
<dbReference type="Pfam" id="PF13439">
    <property type="entry name" value="Glyco_transf_4"/>
    <property type="match status" value="1"/>
</dbReference>
<sequence length="367" mass="42089">MKKVILNSSILYLTREMAYGGVEKVVMQLSYYFKNEFKKVVVCSLGGNYEKDLKELDVKHYKIGDFENKSLANVIKITFQLYKIIKVEKITLVHSQHRMGTFYAKILSILTGVKVVHTAHVLQENKKGLTKYVLRNTNIIAVSNGVKNNLLNYFNVKAKAIIVIYNGVTNESFEYREIRELKECKAEGYFLVGTICRLAEEKGIKYYIEAALHLLKTDAKVKYVIVGEGDLKEEIINSIEKHNLRNMFIILGFRKDVLNIINQLDLVILPSLREGLPLLPMEVFSQNKTIVATNIDGTNEVITNNVDGLLVEPRNSKQLADAIYHLYSNSLELNNLGENAYNTYCEKFKLENVMGKYKNYYEEILNN</sequence>
<dbReference type="InterPro" id="IPR028098">
    <property type="entry name" value="Glyco_trans_4-like_N"/>
</dbReference>
<accession>A0A401USA2</accession>
<organism evidence="3 4">
    <name type="scientific">Clostridium tagluense</name>
    <dbReference type="NCBI Taxonomy" id="360422"/>
    <lineage>
        <taxon>Bacteria</taxon>
        <taxon>Bacillati</taxon>
        <taxon>Bacillota</taxon>
        <taxon>Clostridia</taxon>
        <taxon>Eubacteriales</taxon>
        <taxon>Clostridiaceae</taxon>
        <taxon>Clostridium</taxon>
    </lineage>
</organism>
<feature type="domain" description="Glycosyl transferase family 1" evidence="1">
    <location>
        <begin position="185"/>
        <end position="342"/>
    </location>
</feature>
<proteinExistence type="predicted"/>
<keyword evidence="4" id="KW-1185">Reference proteome</keyword>
<gene>
    <name evidence="3" type="ORF">Ctaglu_40400</name>
</gene>
<dbReference type="InterPro" id="IPR001296">
    <property type="entry name" value="Glyco_trans_1"/>
</dbReference>
<dbReference type="RefSeq" id="WP_125005106.1">
    <property type="nucleotide sequence ID" value="NZ_BHYK01000033.1"/>
</dbReference>
<evidence type="ECO:0000313" key="4">
    <source>
        <dbReference type="Proteomes" id="UP000287872"/>
    </source>
</evidence>
<comment type="caution">
    <text evidence="3">The sequence shown here is derived from an EMBL/GenBank/DDBJ whole genome shotgun (WGS) entry which is preliminary data.</text>
</comment>
<evidence type="ECO:0000259" key="2">
    <source>
        <dbReference type="Pfam" id="PF13439"/>
    </source>
</evidence>
<dbReference type="AlphaFoldDB" id="A0A401USA2"/>